<evidence type="ECO:0000256" key="5">
    <source>
        <dbReference type="ARBA" id="ARBA00022833"/>
    </source>
</evidence>
<keyword evidence="5" id="KW-0862">Zinc</keyword>
<accession>A0A445ABN1</accession>
<organism evidence="10 11">
    <name type="scientific">Arachis hypogaea</name>
    <name type="common">Peanut</name>
    <dbReference type="NCBI Taxonomy" id="3818"/>
    <lineage>
        <taxon>Eukaryota</taxon>
        <taxon>Viridiplantae</taxon>
        <taxon>Streptophyta</taxon>
        <taxon>Embryophyta</taxon>
        <taxon>Tracheophyta</taxon>
        <taxon>Spermatophyta</taxon>
        <taxon>Magnoliopsida</taxon>
        <taxon>eudicotyledons</taxon>
        <taxon>Gunneridae</taxon>
        <taxon>Pentapetalae</taxon>
        <taxon>rosids</taxon>
        <taxon>fabids</taxon>
        <taxon>Fabales</taxon>
        <taxon>Fabaceae</taxon>
        <taxon>Papilionoideae</taxon>
        <taxon>50 kb inversion clade</taxon>
        <taxon>dalbergioids sensu lato</taxon>
        <taxon>Dalbergieae</taxon>
        <taxon>Pterocarpus clade</taxon>
        <taxon>Arachis</taxon>
    </lineage>
</organism>
<keyword evidence="3" id="KW-0479">Metal-binding</keyword>
<dbReference type="STRING" id="3818.A0A445ABN1"/>
<evidence type="ECO:0000256" key="1">
    <source>
        <dbReference type="ARBA" id="ARBA00004604"/>
    </source>
</evidence>
<comment type="subcellular location">
    <subcellularLocation>
        <location evidence="1">Nucleus</location>
        <location evidence="1">Nucleolus</location>
    </subcellularLocation>
</comment>
<evidence type="ECO:0000313" key="11">
    <source>
        <dbReference type="Proteomes" id="UP000289738"/>
    </source>
</evidence>
<dbReference type="EMBL" id="SDMP01000012">
    <property type="protein sequence ID" value="RYR23891.1"/>
    <property type="molecule type" value="Genomic_DNA"/>
</dbReference>
<dbReference type="GO" id="GO:0070860">
    <property type="term" value="C:RNA polymerase I core factor complex"/>
    <property type="evidence" value="ECO:0007669"/>
    <property type="project" value="InterPro"/>
</dbReference>
<dbReference type="GO" id="GO:0001164">
    <property type="term" value="F:RNA polymerase I core promoter sequence-specific DNA binding"/>
    <property type="evidence" value="ECO:0007669"/>
    <property type="project" value="InterPro"/>
</dbReference>
<evidence type="ECO:0000256" key="9">
    <source>
        <dbReference type="ARBA" id="ARBA00023242"/>
    </source>
</evidence>
<dbReference type="GO" id="GO:0008270">
    <property type="term" value="F:zinc ion binding"/>
    <property type="evidence" value="ECO:0007669"/>
    <property type="project" value="UniProtKB-KW"/>
</dbReference>
<keyword evidence="11" id="KW-1185">Reference proteome</keyword>
<evidence type="ECO:0000313" key="10">
    <source>
        <dbReference type="EMBL" id="RYR23891.1"/>
    </source>
</evidence>
<dbReference type="Proteomes" id="UP000289738">
    <property type="component" value="Chromosome B02"/>
</dbReference>
<evidence type="ECO:0000256" key="6">
    <source>
        <dbReference type="ARBA" id="ARBA00023015"/>
    </source>
</evidence>
<protein>
    <submittedName>
        <fullName evidence="10">Uncharacterized protein</fullName>
    </submittedName>
</protein>
<dbReference type="InterPro" id="IPR033599">
    <property type="entry name" value="TAF1B/Rrn7"/>
</dbReference>
<dbReference type="AlphaFoldDB" id="A0A445ABN1"/>
<reference evidence="10 11" key="1">
    <citation type="submission" date="2019-01" db="EMBL/GenBank/DDBJ databases">
        <title>Sequencing of cultivated peanut Arachis hypogaea provides insights into genome evolution and oil improvement.</title>
        <authorList>
            <person name="Chen X."/>
        </authorList>
    </citation>
    <scope>NUCLEOTIDE SEQUENCE [LARGE SCALE GENOMIC DNA]</scope>
    <source>
        <strain evidence="11">cv. Fuhuasheng</strain>
        <tissue evidence="10">Leaves</tissue>
    </source>
</reference>
<comment type="similarity">
    <text evidence="2">Belongs to the RRN7/TAF1B family.</text>
</comment>
<gene>
    <name evidence="10" type="ORF">Ahy_B02g057380</name>
</gene>
<keyword evidence="8" id="KW-0804">Transcription</keyword>
<evidence type="ECO:0000256" key="7">
    <source>
        <dbReference type="ARBA" id="ARBA00023125"/>
    </source>
</evidence>
<evidence type="ECO:0000256" key="4">
    <source>
        <dbReference type="ARBA" id="ARBA00022771"/>
    </source>
</evidence>
<evidence type="ECO:0000256" key="3">
    <source>
        <dbReference type="ARBA" id="ARBA00022723"/>
    </source>
</evidence>
<sequence length="118" mass="13867">MRYVLGLQIMVQLQCEALFKEFKVTPLICGLMSPIWLRFVFGTGVFNDDWADKVIHDSEMQHEEEEPEDHKTRAKYREEPHNLYGQRAVMIWFRALKKRIPPSCTLAVSFLACHVARE</sequence>
<keyword evidence="4" id="KW-0863">Zinc-finger</keyword>
<dbReference type="PANTHER" id="PTHR31576:SF2">
    <property type="entry name" value="TATA BOX-BINDING PROTEIN-ASSOCIATED FACTOR RNA POLYMERASE I SUBUNIT B"/>
    <property type="match status" value="1"/>
</dbReference>
<proteinExistence type="inferred from homology"/>
<evidence type="ECO:0000256" key="2">
    <source>
        <dbReference type="ARBA" id="ARBA00006899"/>
    </source>
</evidence>
<comment type="caution">
    <text evidence="10">The sequence shown here is derived from an EMBL/GenBank/DDBJ whole genome shotgun (WGS) entry which is preliminary data.</text>
</comment>
<dbReference type="PANTHER" id="PTHR31576">
    <property type="entry name" value="TATA BOX-BINDING PROTEIN-ASSOCIATED FACTOR RNA POLYMERASE I SUBUNIT B"/>
    <property type="match status" value="1"/>
</dbReference>
<name>A0A445ABN1_ARAHY</name>
<keyword evidence="6" id="KW-0805">Transcription regulation</keyword>
<evidence type="ECO:0000256" key="8">
    <source>
        <dbReference type="ARBA" id="ARBA00023163"/>
    </source>
</evidence>
<keyword evidence="7" id="KW-0238">DNA-binding</keyword>
<keyword evidence="9" id="KW-0539">Nucleus</keyword>
<dbReference type="GO" id="GO:0042790">
    <property type="term" value="P:nucleolar large rRNA transcription by RNA polymerase I"/>
    <property type="evidence" value="ECO:0007669"/>
    <property type="project" value="TreeGrafter"/>
</dbReference>